<evidence type="ECO:0000313" key="2">
    <source>
        <dbReference type="Proteomes" id="UP001589887"/>
    </source>
</evidence>
<keyword evidence="2" id="KW-1185">Reference proteome</keyword>
<protein>
    <submittedName>
        <fullName evidence="1">Uncharacterized protein</fullName>
    </submittedName>
</protein>
<accession>A0ABV6TA01</accession>
<gene>
    <name evidence="1" type="ORF">ACFH04_02575</name>
</gene>
<organism evidence="1 2">
    <name type="scientific">Streptomyces noboritoensis</name>
    <dbReference type="NCBI Taxonomy" id="67337"/>
    <lineage>
        <taxon>Bacteria</taxon>
        <taxon>Bacillati</taxon>
        <taxon>Actinomycetota</taxon>
        <taxon>Actinomycetes</taxon>
        <taxon>Kitasatosporales</taxon>
        <taxon>Streptomycetaceae</taxon>
        <taxon>Streptomyces</taxon>
    </lineage>
</organism>
<comment type="caution">
    <text evidence="1">The sequence shown here is derived from an EMBL/GenBank/DDBJ whole genome shotgun (WGS) entry which is preliminary data.</text>
</comment>
<evidence type="ECO:0000313" key="1">
    <source>
        <dbReference type="EMBL" id="MFC0842621.1"/>
    </source>
</evidence>
<name>A0ABV6TA01_9ACTN</name>
<proteinExistence type="predicted"/>
<dbReference type="Proteomes" id="UP001589887">
    <property type="component" value="Unassembled WGS sequence"/>
</dbReference>
<reference evidence="1 2" key="1">
    <citation type="submission" date="2024-09" db="EMBL/GenBank/DDBJ databases">
        <authorList>
            <person name="Sun Q."/>
            <person name="Mori K."/>
        </authorList>
    </citation>
    <scope>NUCLEOTIDE SEQUENCE [LARGE SCALE GENOMIC DNA]</scope>
    <source>
        <strain evidence="1 2">JCM 4557</strain>
    </source>
</reference>
<dbReference type="RefSeq" id="WP_394316456.1">
    <property type="nucleotide sequence ID" value="NZ_JBHMQV010000001.1"/>
</dbReference>
<sequence>MLFEKKTSPIVVRDGHDILAAVRTALAQAVPGEQAGLERAVEIIEAHCRSTDDDLLGRWVRGILAEAGVDSRSDHVQRVITLRKAVPELTLTAAHRLVVNAVGE</sequence>
<dbReference type="EMBL" id="JBHMQV010000001">
    <property type="protein sequence ID" value="MFC0842621.1"/>
    <property type="molecule type" value="Genomic_DNA"/>
</dbReference>